<accession>A0AAD9Z7N8</accession>
<dbReference type="EMBL" id="JASNWA010000007">
    <property type="protein sequence ID" value="KAK3173129.1"/>
    <property type="molecule type" value="Genomic_DNA"/>
</dbReference>
<evidence type="ECO:0000256" key="1">
    <source>
        <dbReference type="SAM" id="MobiDB-lite"/>
    </source>
</evidence>
<evidence type="ECO:0000313" key="2">
    <source>
        <dbReference type="EMBL" id="KAK3173129.1"/>
    </source>
</evidence>
<feature type="region of interest" description="Disordered" evidence="1">
    <location>
        <begin position="80"/>
        <end position="159"/>
    </location>
</feature>
<keyword evidence="3" id="KW-1185">Reference proteome</keyword>
<dbReference type="Proteomes" id="UP001276659">
    <property type="component" value="Unassembled WGS sequence"/>
</dbReference>
<comment type="caution">
    <text evidence="2">The sequence shown here is derived from an EMBL/GenBank/DDBJ whole genome shotgun (WGS) entry which is preliminary data.</text>
</comment>
<protein>
    <submittedName>
        <fullName evidence="2">Uncharacterized protein</fullName>
    </submittedName>
</protein>
<gene>
    <name evidence="2" type="ORF">OEA41_006458</name>
</gene>
<feature type="compositionally biased region" description="Polar residues" evidence="1">
    <location>
        <begin position="130"/>
        <end position="141"/>
    </location>
</feature>
<name>A0AAD9Z7N8_9LECA</name>
<proteinExistence type="predicted"/>
<sequence>MKRRKRIKEKADLTGMDENSFDDELESDMEPSFSAIDLTTLATQPRIAEDQAATASPATVARRAALSGADLFLTVTAKPAGKAAGQEVTTTPLEVDEVSNGKPYLSNDEIQRRKDAKGKGRVVKEPTAKEPTTSRKGSTVKSLKRKSTAGSSTPGPLKRVKQLRSQPSVVMSSIETEEISATATYVAHRGRSFSVKSLMQPDTAKDALWAAMVNRVLDFVKRIVDSAWNSEFTNEEIAAVDLTAAASLIPTLVNNQGDIRTRAQTGTLTQMKGRAVKTFLK</sequence>
<organism evidence="2 3">
    <name type="scientific">Lepraria neglecta</name>
    <dbReference type="NCBI Taxonomy" id="209136"/>
    <lineage>
        <taxon>Eukaryota</taxon>
        <taxon>Fungi</taxon>
        <taxon>Dikarya</taxon>
        <taxon>Ascomycota</taxon>
        <taxon>Pezizomycotina</taxon>
        <taxon>Lecanoromycetes</taxon>
        <taxon>OSLEUM clade</taxon>
        <taxon>Lecanoromycetidae</taxon>
        <taxon>Lecanorales</taxon>
        <taxon>Lecanorineae</taxon>
        <taxon>Stereocaulaceae</taxon>
        <taxon>Lepraria</taxon>
    </lineage>
</organism>
<evidence type="ECO:0000313" key="3">
    <source>
        <dbReference type="Proteomes" id="UP001276659"/>
    </source>
</evidence>
<feature type="region of interest" description="Disordered" evidence="1">
    <location>
        <begin position="1"/>
        <end position="27"/>
    </location>
</feature>
<reference evidence="2" key="1">
    <citation type="submission" date="2022-11" db="EMBL/GenBank/DDBJ databases">
        <title>Chromosomal genome sequence assembly and mating type (MAT) locus characterization of the leprose asexual lichenized fungus Lepraria neglecta (Nyl.) Erichsen.</title>
        <authorList>
            <person name="Allen J.L."/>
            <person name="Pfeffer B."/>
        </authorList>
    </citation>
    <scope>NUCLEOTIDE SEQUENCE</scope>
    <source>
        <strain evidence="2">Allen 5258</strain>
    </source>
</reference>
<dbReference type="AlphaFoldDB" id="A0AAD9Z7N8"/>